<feature type="signal peptide" evidence="5">
    <location>
        <begin position="1"/>
        <end position="22"/>
    </location>
</feature>
<keyword evidence="8" id="KW-1185">Reference proteome</keyword>
<dbReference type="InterPro" id="IPR011990">
    <property type="entry name" value="TPR-like_helical_dom_sf"/>
</dbReference>
<feature type="domain" description="OmpA-like" evidence="6">
    <location>
        <begin position="525"/>
        <end position="647"/>
    </location>
</feature>
<feature type="chain" id="PRO_5046872601" evidence="5">
    <location>
        <begin position="23"/>
        <end position="647"/>
    </location>
</feature>
<evidence type="ECO:0000313" key="7">
    <source>
        <dbReference type="EMBL" id="MFD0835457.1"/>
    </source>
</evidence>
<dbReference type="Gene3D" id="1.25.40.10">
    <property type="entry name" value="Tetratricopeptide repeat domain"/>
    <property type="match status" value="1"/>
</dbReference>
<dbReference type="InterPro" id="IPR050330">
    <property type="entry name" value="Bact_OuterMem_StrucFunc"/>
</dbReference>
<dbReference type="SUPFAM" id="SSF82171">
    <property type="entry name" value="DPP6 N-terminal domain-like"/>
    <property type="match status" value="1"/>
</dbReference>
<dbReference type="SUPFAM" id="SSF103088">
    <property type="entry name" value="OmpA-like"/>
    <property type="match status" value="1"/>
</dbReference>
<comment type="subcellular location">
    <subcellularLocation>
        <location evidence="1">Cell outer membrane</location>
    </subcellularLocation>
</comment>
<dbReference type="Proteomes" id="UP001597011">
    <property type="component" value="Unassembled WGS sequence"/>
</dbReference>
<sequence length="647" mass="73474">MKIKLYNILFTFLSIIAINSYAQKGTINRASQDYENFSYVKTTEILLDVANKGFKSVELFQKLGNSFYFNNKMEDAAKWYGELMKLEESIDPEYYYRYAQALKSIQNYTESDKWMQKFSESSKNDSRATNFKTSRNYLKEIESQSEAIELVNLPFNSPQSDFGTAINASDFVFASARESGKNHLWNNKPFLELYAISIANDGTFENLKKFNRDINTKYHESSVAFTPNSQMMYFTRNNFFKSKLKRDKDGVNRLQLYAAKKGADNTWEAIKPVHFNDKSYSVAHPTINSKGDKLIFASDMPGSLGQSDLYIVDINQDGTLGTPINLGAAINTEAQETFPFINEKGDLYFSSNGYAGLGGLDIYRIHDFENRFKTNQSLSVENVGKPINSPNDDFAYYENLNTKEGYFSSNRAGGQGDDDIYWFKVTDCTQKLAGKVFDEKSNQLLKGAKVVLLNNDGEIVAEQIVDDAAIYNFEALRCDSQYLVRASKDYYETSEKRIVSTSKRKEQLQLDIPLAMAEVVIVEGTNLRDAFNLSPIYFDLDKSNIRPDAAVELQKIVAVLNKYPTMKLDVRSHTDSRASAAYNKALSTRRTNATIKYLVKVGKINADRLTGKGYGESELINKCKDGVPCTKEEHQLNRRSDFIIIKM</sequence>
<dbReference type="PANTHER" id="PTHR30329">
    <property type="entry name" value="STATOR ELEMENT OF FLAGELLAR MOTOR COMPLEX"/>
    <property type="match status" value="1"/>
</dbReference>
<dbReference type="InterPro" id="IPR036737">
    <property type="entry name" value="OmpA-like_sf"/>
</dbReference>
<organism evidence="7 8">
    <name type="scientific">Mariniflexile aquimaris</name>
    <dbReference type="NCBI Taxonomy" id="881009"/>
    <lineage>
        <taxon>Bacteria</taxon>
        <taxon>Pseudomonadati</taxon>
        <taxon>Bacteroidota</taxon>
        <taxon>Flavobacteriia</taxon>
        <taxon>Flavobacteriales</taxon>
        <taxon>Flavobacteriaceae</taxon>
        <taxon>Mariniflexile</taxon>
    </lineage>
</organism>
<dbReference type="InterPro" id="IPR011659">
    <property type="entry name" value="WD40"/>
</dbReference>
<evidence type="ECO:0000259" key="6">
    <source>
        <dbReference type="PROSITE" id="PS51123"/>
    </source>
</evidence>
<dbReference type="InterPro" id="IPR006664">
    <property type="entry name" value="OMP_bac"/>
</dbReference>
<protein>
    <submittedName>
        <fullName evidence="7">OmpA family protein</fullName>
    </submittedName>
</protein>
<dbReference type="PROSITE" id="PS51123">
    <property type="entry name" value="OMPA_2"/>
    <property type="match status" value="1"/>
</dbReference>
<dbReference type="EMBL" id="JBHTIB010000008">
    <property type="protein sequence ID" value="MFD0835457.1"/>
    <property type="molecule type" value="Genomic_DNA"/>
</dbReference>
<dbReference type="PANTHER" id="PTHR30329:SF21">
    <property type="entry name" value="LIPOPROTEIN YIAD-RELATED"/>
    <property type="match status" value="1"/>
</dbReference>
<comment type="caution">
    <text evidence="7">The sequence shown here is derived from an EMBL/GenBank/DDBJ whole genome shotgun (WGS) entry which is preliminary data.</text>
</comment>
<evidence type="ECO:0000256" key="2">
    <source>
        <dbReference type="ARBA" id="ARBA00023136"/>
    </source>
</evidence>
<dbReference type="Gene3D" id="3.30.1330.60">
    <property type="entry name" value="OmpA-like domain"/>
    <property type="match status" value="1"/>
</dbReference>
<dbReference type="PRINTS" id="PR01021">
    <property type="entry name" value="OMPADOMAIN"/>
</dbReference>
<accession>A0ABW3BRZ8</accession>
<dbReference type="Pfam" id="PF07676">
    <property type="entry name" value="PD40"/>
    <property type="match status" value="1"/>
</dbReference>
<dbReference type="Pfam" id="PF00691">
    <property type="entry name" value="OmpA"/>
    <property type="match status" value="1"/>
</dbReference>
<keyword evidence="5" id="KW-0732">Signal</keyword>
<evidence type="ECO:0000313" key="8">
    <source>
        <dbReference type="Proteomes" id="UP001597011"/>
    </source>
</evidence>
<dbReference type="CDD" id="cd07185">
    <property type="entry name" value="OmpA_C-like"/>
    <property type="match status" value="1"/>
</dbReference>
<dbReference type="SUPFAM" id="SSF48452">
    <property type="entry name" value="TPR-like"/>
    <property type="match status" value="1"/>
</dbReference>
<evidence type="ECO:0000256" key="4">
    <source>
        <dbReference type="PROSITE-ProRule" id="PRU00473"/>
    </source>
</evidence>
<dbReference type="InterPro" id="IPR006665">
    <property type="entry name" value="OmpA-like"/>
</dbReference>
<dbReference type="InterPro" id="IPR013783">
    <property type="entry name" value="Ig-like_fold"/>
</dbReference>
<name>A0ABW3BRZ8_9FLAO</name>
<dbReference type="RefSeq" id="WP_379940634.1">
    <property type="nucleotide sequence ID" value="NZ_JBHTIB010000008.1"/>
</dbReference>
<dbReference type="SUPFAM" id="SSF49478">
    <property type="entry name" value="Cna protein B-type domain"/>
    <property type="match status" value="1"/>
</dbReference>
<dbReference type="Gene3D" id="2.60.40.10">
    <property type="entry name" value="Immunoglobulins"/>
    <property type="match status" value="1"/>
</dbReference>
<proteinExistence type="predicted"/>
<keyword evidence="2 4" id="KW-0472">Membrane</keyword>
<reference evidence="8" key="1">
    <citation type="journal article" date="2019" name="Int. J. Syst. Evol. Microbiol.">
        <title>The Global Catalogue of Microorganisms (GCM) 10K type strain sequencing project: providing services to taxonomists for standard genome sequencing and annotation.</title>
        <authorList>
            <consortium name="The Broad Institute Genomics Platform"/>
            <consortium name="The Broad Institute Genome Sequencing Center for Infectious Disease"/>
            <person name="Wu L."/>
            <person name="Ma J."/>
        </authorList>
    </citation>
    <scope>NUCLEOTIDE SEQUENCE [LARGE SCALE GENOMIC DNA]</scope>
    <source>
        <strain evidence="8">CCUG 60529</strain>
    </source>
</reference>
<evidence type="ECO:0000256" key="5">
    <source>
        <dbReference type="SAM" id="SignalP"/>
    </source>
</evidence>
<evidence type="ECO:0000256" key="3">
    <source>
        <dbReference type="ARBA" id="ARBA00023237"/>
    </source>
</evidence>
<gene>
    <name evidence="7" type="ORF">ACFQ0I_06780</name>
</gene>
<evidence type="ECO:0000256" key="1">
    <source>
        <dbReference type="ARBA" id="ARBA00004442"/>
    </source>
</evidence>
<keyword evidence="3" id="KW-0998">Cell outer membrane</keyword>